<sequence length="941" mass="102913">MPMESILQPPSLPTSSILPPPLPSSSQLKSRGRLVSESRLVSDIYIPAQWSLGPPASTSCSIAWLRWFHGDGVVGPYRLLQDDDFFNEGMLVPWHRWQDVLRVLVRLSWEHSLSQSSQQLEALTPPELASVLDGIFRVLASCVTASTTTMSLPTSEMTVDEVHTRVAAASTVAARTATFPSLSLREMWRLWWHGDGGTPYAHRRNWTVSSRQTFYTTKYVMKRLSACVEERGWVASMGAFVAMAEGPLMHGLALAVVSMSHKLALSPHISMDLKCTTVYLVMNRAKRNRLAVAPGIPSTKETLIDCAAHDNDDVAVRAAEPPVAATEKSSAHIPTDSESPTSTLPGMLPPFMAPHGSQLAKTFRKEDILPPAVAAPNATFAPFSPAPPVPANTLSPLQPHDNYHNVDPLPTPSAAPVAPLPAATDAPRSVWHRWFRGDSSGGPLRHRAPDELDACLCSTMRLATRLCLEHGLATLVAMDVMDKAALDDLWSRLVALLPTTEPDTMDHIWQNFRALASVATSRQFPSLSLRDLWRVWWHGDGDTPYHLRDTTTWLSDDASKVPTTYQSMRVVHVIAALAVRRGVVPSTTVLECLAEGALDKVLGIVVESLRATFDGGHDLSVDMACVDVFAIMQNAARAKLGTSAVNVRPALLQVAPPSTPLTPPHPRALLMHSLTYRTAWRHWFLGCPDTQAAPLRLLERTDTLSDQDRPRYQHIRDAIRVLVRLTLEHGLATSGDALALLAPDALDQVLVACVATFVGDGEDAVELLAGRVVPVDDVGANGAGPDQQSLLLAKMQMAVDPQALVCFPPAMSVYKTWRLWFHGDGDAPYRLRHNWNYASLPAWYDARPVMQTLIDQAQSHDAAMSLDSLGKMSEVTLQNVLVAAWRWFCKDIAVGTLTLHAPVSAVKEAMLRTRQSKVATAAAAAKAQQPKRLKVSQSTWV</sequence>
<dbReference type="AlphaFoldDB" id="A0A485LC43"/>
<evidence type="ECO:0000313" key="2">
    <source>
        <dbReference type="EMBL" id="KAF0690067.1"/>
    </source>
</evidence>
<reference evidence="2" key="2">
    <citation type="submission" date="2019-06" db="EMBL/GenBank/DDBJ databases">
        <title>Genomics analysis of Aphanomyces spp. identifies a new class of oomycete effector associated with host adaptation.</title>
        <authorList>
            <person name="Gaulin E."/>
        </authorList>
    </citation>
    <scope>NUCLEOTIDE SEQUENCE</scope>
    <source>
        <strain evidence="2">CBS 578.67</strain>
    </source>
</reference>
<accession>A0A485LC43</accession>
<evidence type="ECO:0000313" key="4">
    <source>
        <dbReference type="Proteomes" id="UP000332933"/>
    </source>
</evidence>
<dbReference type="Proteomes" id="UP000332933">
    <property type="component" value="Unassembled WGS sequence"/>
</dbReference>
<gene>
    <name evidence="3" type="primary">Aste57867_18516</name>
    <name evidence="2" type="ORF">As57867_018454</name>
    <name evidence="3" type="ORF">ASTE57867_18516</name>
</gene>
<evidence type="ECO:0000313" key="3">
    <source>
        <dbReference type="EMBL" id="VFT95252.1"/>
    </source>
</evidence>
<name>A0A485LC43_9STRA</name>
<organism evidence="3 4">
    <name type="scientific">Aphanomyces stellatus</name>
    <dbReference type="NCBI Taxonomy" id="120398"/>
    <lineage>
        <taxon>Eukaryota</taxon>
        <taxon>Sar</taxon>
        <taxon>Stramenopiles</taxon>
        <taxon>Oomycota</taxon>
        <taxon>Saprolegniomycetes</taxon>
        <taxon>Saprolegniales</taxon>
        <taxon>Verrucalvaceae</taxon>
        <taxon>Aphanomyces</taxon>
    </lineage>
</organism>
<feature type="compositionally biased region" description="Low complexity" evidence="1">
    <location>
        <begin position="1"/>
        <end position="17"/>
    </location>
</feature>
<dbReference type="EMBL" id="CAADRA010006415">
    <property type="protein sequence ID" value="VFT95252.1"/>
    <property type="molecule type" value="Genomic_DNA"/>
</dbReference>
<feature type="region of interest" description="Disordered" evidence="1">
    <location>
        <begin position="321"/>
        <end position="342"/>
    </location>
</feature>
<protein>
    <submittedName>
        <fullName evidence="3">Aste57867_18516 protein</fullName>
    </submittedName>
</protein>
<keyword evidence="4" id="KW-1185">Reference proteome</keyword>
<proteinExistence type="predicted"/>
<feature type="region of interest" description="Disordered" evidence="1">
    <location>
        <begin position="1"/>
        <end position="28"/>
    </location>
</feature>
<evidence type="ECO:0000256" key="1">
    <source>
        <dbReference type="SAM" id="MobiDB-lite"/>
    </source>
</evidence>
<dbReference type="EMBL" id="VJMH01006394">
    <property type="protein sequence ID" value="KAF0690067.1"/>
    <property type="molecule type" value="Genomic_DNA"/>
</dbReference>
<reference evidence="3 4" key="1">
    <citation type="submission" date="2019-03" db="EMBL/GenBank/DDBJ databases">
        <authorList>
            <person name="Gaulin E."/>
            <person name="Dumas B."/>
        </authorList>
    </citation>
    <scope>NUCLEOTIDE SEQUENCE [LARGE SCALE GENOMIC DNA]</scope>
    <source>
        <strain evidence="3">CBS 568.67</strain>
    </source>
</reference>